<evidence type="ECO:0000256" key="4">
    <source>
        <dbReference type="ARBA" id="ARBA00022801"/>
    </source>
</evidence>
<evidence type="ECO:0000256" key="6">
    <source>
        <dbReference type="ARBA" id="ARBA00023118"/>
    </source>
</evidence>
<dbReference type="GO" id="GO:0004519">
    <property type="term" value="F:endonuclease activity"/>
    <property type="evidence" value="ECO:0007669"/>
    <property type="project" value="UniProtKB-UniRule"/>
</dbReference>
<comment type="similarity">
    <text evidence="9">Belongs to the CRISPR-associated endonuclease Cas1 family.</text>
</comment>
<dbReference type="GO" id="GO:0046872">
    <property type="term" value="F:metal ion binding"/>
    <property type="evidence" value="ECO:0007669"/>
    <property type="project" value="UniProtKB-UniRule"/>
</dbReference>
<dbReference type="RefSeq" id="WP_125740397.1">
    <property type="nucleotide sequence ID" value="NZ_RCOR01000004.1"/>
</dbReference>
<evidence type="ECO:0000256" key="2">
    <source>
        <dbReference type="ARBA" id="ARBA00022723"/>
    </source>
</evidence>
<dbReference type="InterPro" id="IPR042206">
    <property type="entry name" value="CRISPR-assoc_Cas1_C"/>
</dbReference>
<dbReference type="Proteomes" id="UP000278149">
    <property type="component" value="Unassembled WGS sequence"/>
</dbReference>
<feature type="binding site" evidence="9">
    <location>
        <position position="173"/>
    </location>
    <ligand>
        <name>Mn(2+)</name>
        <dbReference type="ChEBI" id="CHEBI:29035"/>
    </ligand>
</feature>
<evidence type="ECO:0000256" key="3">
    <source>
        <dbReference type="ARBA" id="ARBA00022759"/>
    </source>
</evidence>
<dbReference type="InterPro" id="IPR002729">
    <property type="entry name" value="CRISPR-assoc_Cas1"/>
</dbReference>
<dbReference type="Pfam" id="PF01867">
    <property type="entry name" value="Cas_Cas1"/>
    <property type="match status" value="1"/>
</dbReference>
<comment type="function">
    <text evidence="9">CRISPR (clustered regularly interspaced short palindromic repeat), is an adaptive immune system that provides protection against mobile genetic elements (viruses, transposable elements and conjugative plasmids). CRISPR clusters contain spacers, sequences complementary to antecedent mobile elements, and target invading nucleic acids. CRISPR clusters are transcribed and processed into CRISPR RNA (crRNA). Acts as a dsDNA endonuclease. Involved in the integration of spacer DNA into the CRISPR cassette.</text>
</comment>
<evidence type="ECO:0000256" key="1">
    <source>
        <dbReference type="ARBA" id="ARBA00022722"/>
    </source>
</evidence>
<feature type="binding site" evidence="9">
    <location>
        <position position="257"/>
    </location>
    <ligand>
        <name>Mn(2+)</name>
        <dbReference type="ChEBI" id="CHEBI:29035"/>
    </ligand>
</feature>
<keyword evidence="3 9" id="KW-0255">Endonuclease</keyword>
<dbReference type="PANTHER" id="PTHR34353:SF2">
    <property type="entry name" value="CRISPR-ASSOCIATED ENDONUCLEASE CAS1 1"/>
    <property type="match status" value="1"/>
</dbReference>
<dbReference type="GO" id="GO:0003677">
    <property type="term" value="F:DNA binding"/>
    <property type="evidence" value="ECO:0007669"/>
    <property type="project" value="UniProtKB-KW"/>
</dbReference>
<keyword evidence="4 9" id="KW-0378">Hydrolase</keyword>
<reference evidence="10 11" key="1">
    <citation type="submission" date="2018-10" db="EMBL/GenBank/DDBJ databases">
        <title>Co-occurring genomic capacity for anaerobic methane metabolism and dissimilatory sulfite reduction discovered in the Korarchaeota.</title>
        <authorList>
            <person name="Mckay L.J."/>
            <person name="Dlakic M."/>
            <person name="Fields M.W."/>
            <person name="Delmont T.O."/>
            <person name="Eren A.M."/>
            <person name="Jay Z.J."/>
            <person name="Klingelsmith K.B."/>
            <person name="Rusch D.B."/>
            <person name="Inskeep W.P."/>
        </authorList>
    </citation>
    <scope>NUCLEOTIDE SEQUENCE [LARGE SCALE GENOMIC DNA]</scope>
    <source>
        <strain evidence="10 11">WS</strain>
    </source>
</reference>
<dbReference type="GO" id="GO:0043571">
    <property type="term" value="P:maintenance of CRISPR repeat elements"/>
    <property type="evidence" value="ECO:0007669"/>
    <property type="project" value="UniProtKB-UniRule"/>
</dbReference>
<proteinExistence type="inferred from homology"/>
<name>A0A429GAA3_9CREN</name>
<keyword evidence="5 9" id="KW-0460">Magnesium</keyword>
<dbReference type="Gene3D" id="3.100.10.20">
    <property type="entry name" value="CRISPR-associated endonuclease Cas1, N-terminal domain"/>
    <property type="match status" value="1"/>
</dbReference>
<keyword evidence="1 9" id="KW-0540">Nuclease</keyword>
<feature type="binding site" evidence="9">
    <location>
        <position position="242"/>
    </location>
    <ligand>
        <name>Mn(2+)</name>
        <dbReference type="ChEBI" id="CHEBI:29035"/>
    </ligand>
</feature>
<evidence type="ECO:0000313" key="11">
    <source>
        <dbReference type="Proteomes" id="UP000278149"/>
    </source>
</evidence>
<keyword evidence="7 9" id="KW-0238">DNA-binding</keyword>
<accession>A0A429GAA3</accession>
<keyword evidence="8 9" id="KW-0464">Manganese</keyword>
<dbReference type="GO" id="GO:0016787">
    <property type="term" value="F:hydrolase activity"/>
    <property type="evidence" value="ECO:0007669"/>
    <property type="project" value="UniProtKB-KW"/>
</dbReference>
<dbReference type="GO" id="GO:0051607">
    <property type="term" value="P:defense response to virus"/>
    <property type="evidence" value="ECO:0007669"/>
    <property type="project" value="UniProtKB-UniRule"/>
</dbReference>
<comment type="subunit">
    <text evidence="9">Homodimer, forms a heterotetramer with a Cas2 homodimer.</text>
</comment>
<dbReference type="Gene3D" id="1.20.120.920">
    <property type="entry name" value="CRISPR-associated endonuclease Cas1, C-terminal domain"/>
    <property type="match status" value="1"/>
</dbReference>
<gene>
    <name evidence="9 10" type="primary">cas1</name>
    <name evidence="10" type="ORF">D9Q81_00420</name>
</gene>
<dbReference type="EC" id="3.1.-.-" evidence="9"/>
<evidence type="ECO:0000256" key="5">
    <source>
        <dbReference type="ARBA" id="ARBA00022842"/>
    </source>
</evidence>
<dbReference type="PANTHER" id="PTHR34353">
    <property type="entry name" value="CRISPR-ASSOCIATED ENDONUCLEASE CAS1 1"/>
    <property type="match status" value="1"/>
</dbReference>
<dbReference type="AlphaFoldDB" id="A0A429GAA3"/>
<dbReference type="HAMAP" id="MF_01470">
    <property type="entry name" value="Cas1"/>
    <property type="match status" value="1"/>
</dbReference>
<comment type="cofactor">
    <cofactor evidence="9">
        <name>Mg(2+)</name>
        <dbReference type="ChEBI" id="CHEBI:18420"/>
    </cofactor>
    <cofactor evidence="9">
        <name>Mn(2+)</name>
        <dbReference type="ChEBI" id="CHEBI:29035"/>
    </cofactor>
</comment>
<evidence type="ECO:0000256" key="8">
    <source>
        <dbReference type="ARBA" id="ARBA00023211"/>
    </source>
</evidence>
<protein>
    <recommendedName>
        <fullName evidence="9">CRISPR-associated endonuclease Cas1</fullName>
        <ecNumber evidence="9">3.1.-.-</ecNumber>
    </recommendedName>
</protein>
<dbReference type="InterPro" id="IPR042211">
    <property type="entry name" value="CRISPR-assoc_Cas1_N"/>
</dbReference>
<sequence>METTQYGHLLIDGFGVSLRKRRGRILILSKGEKKEIPMKSVKEVVIIGKAALSSELLKALAQSGADLLIATPTGRPVARLIPAKAGGTARNRYEQYKSLEDGRGIEIARAVIVGKIRNQASNLSYYSKARRMDEELSSELYDAAQQLKREMEELKNEEFPDIDEARRRIMARESKCANIYWEKIASIMEEWKFRGREKRTDLEGNVIDPVNLCLNVCYNLLSAQIWKNVLRFGLDPFLGYLHVERSGRISLVYDLMEPFRPMVDRFVFSYLRGMSPSLFSSNIVSGTIASLRSRFFSDFMNWRLDYKGRKLGMETIMFLYVRDIVSFLRGGKEPTMPYIPW</sequence>
<organism evidence="10 11">
    <name type="scientific">Candidatus Korarchaeum cryptofilum</name>
    <dbReference type="NCBI Taxonomy" id="498846"/>
    <lineage>
        <taxon>Archaea</taxon>
        <taxon>Thermoproteota</taxon>
        <taxon>Candidatus Korarchaeia</taxon>
        <taxon>Candidatus Korarchaeales</taxon>
        <taxon>Candidatus Korarchaeaceae</taxon>
        <taxon>Candidatus Korarchaeum</taxon>
    </lineage>
</organism>
<keyword evidence="6 9" id="KW-0051">Antiviral defense</keyword>
<keyword evidence="2 9" id="KW-0479">Metal-binding</keyword>
<dbReference type="CDD" id="cd09634">
    <property type="entry name" value="Cas1_I-II-III"/>
    <property type="match status" value="1"/>
</dbReference>
<dbReference type="InterPro" id="IPR050646">
    <property type="entry name" value="Cas1"/>
</dbReference>
<evidence type="ECO:0000256" key="7">
    <source>
        <dbReference type="ARBA" id="ARBA00023125"/>
    </source>
</evidence>
<evidence type="ECO:0000313" key="10">
    <source>
        <dbReference type="EMBL" id="RSN70751.1"/>
    </source>
</evidence>
<dbReference type="EMBL" id="RCOR01000004">
    <property type="protein sequence ID" value="RSN70751.1"/>
    <property type="molecule type" value="Genomic_DNA"/>
</dbReference>
<dbReference type="NCBIfam" id="TIGR00287">
    <property type="entry name" value="cas1"/>
    <property type="match status" value="1"/>
</dbReference>
<comment type="caution">
    <text evidence="10">The sequence shown here is derived from an EMBL/GenBank/DDBJ whole genome shotgun (WGS) entry which is preliminary data.</text>
</comment>
<evidence type="ECO:0000256" key="9">
    <source>
        <dbReference type="HAMAP-Rule" id="MF_01470"/>
    </source>
</evidence>